<evidence type="ECO:0000313" key="8">
    <source>
        <dbReference type="EMBL" id="CAG8957582.1"/>
    </source>
</evidence>
<evidence type="ECO:0000256" key="3">
    <source>
        <dbReference type="ARBA" id="ARBA00022679"/>
    </source>
</evidence>
<dbReference type="GO" id="GO:0044773">
    <property type="term" value="P:mitotic DNA damage checkpoint signaling"/>
    <property type="evidence" value="ECO:0007669"/>
    <property type="project" value="TreeGrafter"/>
</dbReference>
<dbReference type="GO" id="GO:0005524">
    <property type="term" value="F:ATP binding"/>
    <property type="evidence" value="ECO:0007669"/>
    <property type="project" value="UniProtKB-KW"/>
</dbReference>
<dbReference type="EMBL" id="CAJVRL010000080">
    <property type="protein sequence ID" value="CAG8957582.1"/>
    <property type="molecule type" value="Genomic_DNA"/>
</dbReference>
<dbReference type="PANTHER" id="PTHR44167">
    <property type="entry name" value="OVARIAN-SPECIFIC SERINE/THREONINE-PROTEIN KINASE LOK-RELATED"/>
    <property type="match status" value="1"/>
</dbReference>
<dbReference type="PROSITE" id="PS50011">
    <property type="entry name" value="PROTEIN_KINASE_DOM"/>
    <property type="match status" value="1"/>
</dbReference>
<protein>
    <recommendedName>
        <fullName evidence="1">non-specific serine/threonine protein kinase</fullName>
        <ecNumber evidence="1">2.7.11.1</ecNumber>
    </recommendedName>
</protein>
<organism evidence="8 9">
    <name type="scientific">Hymenoscyphus fraxineus</name>
    <dbReference type="NCBI Taxonomy" id="746836"/>
    <lineage>
        <taxon>Eukaryota</taxon>
        <taxon>Fungi</taxon>
        <taxon>Dikarya</taxon>
        <taxon>Ascomycota</taxon>
        <taxon>Pezizomycotina</taxon>
        <taxon>Leotiomycetes</taxon>
        <taxon>Helotiales</taxon>
        <taxon>Helotiaceae</taxon>
        <taxon>Hymenoscyphus</taxon>
    </lineage>
</organism>
<dbReference type="InterPro" id="IPR000719">
    <property type="entry name" value="Prot_kinase_dom"/>
</dbReference>
<evidence type="ECO:0000256" key="1">
    <source>
        <dbReference type="ARBA" id="ARBA00012513"/>
    </source>
</evidence>
<keyword evidence="5" id="KW-0418">Kinase</keyword>
<name>A0A9N9L5X0_9HELO</name>
<dbReference type="SUPFAM" id="SSF56112">
    <property type="entry name" value="Protein kinase-like (PK-like)"/>
    <property type="match status" value="1"/>
</dbReference>
<evidence type="ECO:0000313" key="9">
    <source>
        <dbReference type="Proteomes" id="UP000696280"/>
    </source>
</evidence>
<dbReference type="OrthoDB" id="4062651at2759"/>
<evidence type="ECO:0000256" key="5">
    <source>
        <dbReference type="ARBA" id="ARBA00022777"/>
    </source>
</evidence>
<feature type="domain" description="Protein kinase" evidence="7">
    <location>
        <begin position="17"/>
        <end position="269"/>
    </location>
</feature>
<dbReference type="Gene3D" id="1.10.510.10">
    <property type="entry name" value="Transferase(Phosphotransferase) domain 1"/>
    <property type="match status" value="1"/>
</dbReference>
<dbReference type="AlphaFoldDB" id="A0A9N9L5X0"/>
<evidence type="ECO:0000256" key="2">
    <source>
        <dbReference type="ARBA" id="ARBA00022527"/>
    </source>
</evidence>
<reference evidence="8" key="1">
    <citation type="submission" date="2021-07" db="EMBL/GenBank/DDBJ databases">
        <authorList>
            <person name="Durling M."/>
        </authorList>
    </citation>
    <scope>NUCLEOTIDE SEQUENCE</scope>
</reference>
<proteinExistence type="predicted"/>
<dbReference type="EC" id="2.7.11.1" evidence="1"/>
<dbReference type="InterPro" id="IPR011009">
    <property type="entry name" value="Kinase-like_dom_sf"/>
</dbReference>
<comment type="caution">
    <text evidence="8">The sequence shown here is derived from an EMBL/GenBank/DDBJ whole genome shotgun (WGS) entry which is preliminary data.</text>
</comment>
<sequence length="269" mass="30860">MAPQPPQITSWEELALLHEELDPETGEFQHTIFAIVNDDAVYFGQLKIPKLELSFQQLTTALYPIPDQEKFPSFPLYDLEITQAPEVVPANCYTKRPALPHYDVFKEYNVLHLLPQGFIEEIHTMEFLTQHPHPYIIRYHGCRVQRGRITGIVLDRHSHNMRDYLKHEIGSLDKKAFMEALELAIHHVHSLGWAHNDLNPGNVLINEAGMPILIDFGSSHPIGAKLSTSRGTKGWIDEDMKDYTTSEKHHDISALLKIRAWLDSPTFQD</sequence>
<dbReference type="PANTHER" id="PTHR44167:SF23">
    <property type="entry name" value="CDC7 KINASE, ISOFORM A-RELATED"/>
    <property type="match status" value="1"/>
</dbReference>
<evidence type="ECO:0000256" key="6">
    <source>
        <dbReference type="ARBA" id="ARBA00022840"/>
    </source>
</evidence>
<keyword evidence="4" id="KW-0547">Nucleotide-binding</keyword>
<keyword evidence="6" id="KW-0067">ATP-binding</keyword>
<keyword evidence="9" id="KW-1185">Reference proteome</keyword>
<accession>A0A9N9L5X0</accession>
<evidence type="ECO:0000259" key="7">
    <source>
        <dbReference type="PROSITE" id="PS50011"/>
    </source>
</evidence>
<dbReference type="Pfam" id="PF00069">
    <property type="entry name" value="Pkinase"/>
    <property type="match status" value="1"/>
</dbReference>
<dbReference type="GO" id="GO:0004674">
    <property type="term" value="F:protein serine/threonine kinase activity"/>
    <property type="evidence" value="ECO:0007669"/>
    <property type="project" value="UniProtKB-KW"/>
</dbReference>
<keyword evidence="3" id="KW-0808">Transferase</keyword>
<keyword evidence="2" id="KW-0723">Serine/threonine-protein kinase</keyword>
<gene>
    <name evidence="8" type="ORF">HYFRA_00010448</name>
</gene>
<dbReference type="GO" id="GO:0005634">
    <property type="term" value="C:nucleus"/>
    <property type="evidence" value="ECO:0007669"/>
    <property type="project" value="TreeGrafter"/>
</dbReference>
<dbReference type="Proteomes" id="UP000696280">
    <property type="component" value="Unassembled WGS sequence"/>
</dbReference>
<evidence type="ECO:0000256" key="4">
    <source>
        <dbReference type="ARBA" id="ARBA00022741"/>
    </source>
</evidence>